<dbReference type="GeneID" id="30158480"/>
<proteinExistence type="predicted"/>
<dbReference type="Proteomes" id="UP000094065">
    <property type="component" value="Unassembled WGS sequence"/>
</dbReference>
<accession>A0A1E3HEV6</accession>
<comment type="caution">
    <text evidence="2">The sequence shown here is derived from an EMBL/GenBank/DDBJ whole genome shotgun (WGS) entry which is preliminary data.</text>
</comment>
<name>A0A1E3HEV6_9TREE</name>
<feature type="compositionally biased region" description="Basic and acidic residues" evidence="1">
    <location>
        <begin position="248"/>
        <end position="271"/>
    </location>
</feature>
<feature type="region of interest" description="Disordered" evidence="1">
    <location>
        <begin position="1"/>
        <end position="24"/>
    </location>
</feature>
<sequence length="319" mass="35261">MIRDLSPTSSSPTKDSVPTSADPSKTLSFTDDILDGKFLEAVLEESTTTDYVPTYHYTMILAKWDCSKVWELLEGWLSQLADLGQKHPRIKPLDVFILTAKFDDRQTAARVIAKYSRPKPIINQKLLNVSNLPDVHLAQAQAVFLIGYSGDVSAPYILPTSDTLLPLKQTLLSENKFDVSPMKDVVESLYIRAACVLAAPRAFGPFHVLGLLGTGEVEERPPRMAGGVEFKHRGQSATAEIGEGEDSGTMKDEGRAQEEWEDRSQKVERPEIPCGSENAGGSDIQAFHDILFGRNINFVLTEKSLFRAIVDNVKVTPRV</sequence>
<gene>
    <name evidence="2" type="ORF">L202_07171</name>
</gene>
<evidence type="ECO:0000313" key="3">
    <source>
        <dbReference type="Proteomes" id="UP000094065"/>
    </source>
</evidence>
<evidence type="ECO:0000256" key="1">
    <source>
        <dbReference type="SAM" id="MobiDB-lite"/>
    </source>
</evidence>
<organism evidence="2 3">
    <name type="scientific">Cryptococcus amylolentus CBS 6039</name>
    <dbReference type="NCBI Taxonomy" id="1295533"/>
    <lineage>
        <taxon>Eukaryota</taxon>
        <taxon>Fungi</taxon>
        <taxon>Dikarya</taxon>
        <taxon>Basidiomycota</taxon>
        <taxon>Agaricomycotina</taxon>
        <taxon>Tremellomycetes</taxon>
        <taxon>Tremellales</taxon>
        <taxon>Cryptococcaceae</taxon>
        <taxon>Cryptococcus</taxon>
    </lineage>
</organism>
<dbReference type="EMBL" id="AWGJ01000011">
    <property type="protein sequence ID" value="ODN74867.1"/>
    <property type="molecule type" value="Genomic_DNA"/>
</dbReference>
<protein>
    <submittedName>
        <fullName evidence="2">Uncharacterized protein</fullName>
    </submittedName>
</protein>
<dbReference type="AlphaFoldDB" id="A0A1E3HEV6"/>
<dbReference type="RefSeq" id="XP_018990648.1">
    <property type="nucleotide sequence ID" value="XM_019141841.1"/>
</dbReference>
<evidence type="ECO:0000313" key="2">
    <source>
        <dbReference type="EMBL" id="ODN74867.1"/>
    </source>
</evidence>
<feature type="region of interest" description="Disordered" evidence="1">
    <location>
        <begin position="232"/>
        <end position="279"/>
    </location>
</feature>
<reference evidence="2 3" key="1">
    <citation type="submission" date="2016-06" db="EMBL/GenBank/DDBJ databases">
        <title>Evolution of pathogenesis and genome organization in the Tremellales.</title>
        <authorList>
            <person name="Cuomo C."/>
            <person name="Litvintseva A."/>
            <person name="Heitman J."/>
            <person name="Chen Y."/>
            <person name="Sun S."/>
            <person name="Springer D."/>
            <person name="Dromer F."/>
            <person name="Young S."/>
            <person name="Zeng Q."/>
            <person name="Chapman S."/>
            <person name="Gujja S."/>
            <person name="Saif S."/>
            <person name="Birren B."/>
        </authorList>
    </citation>
    <scope>NUCLEOTIDE SEQUENCE [LARGE SCALE GENOMIC DNA]</scope>
    <source>
        <strain evidence="2 3">CBS 6039</strain>
    </source>
</reference>
<keyword evidence="3" id="KW-1185">Reference proteome</keyword>